<sequence>MTKTNWQTIDKAPKNGEELVVTDFRGPPQFATWTKSEHYVEGGFWRNRDGRHRETPTHFLQLPPSVSK</sequence>
<protein>
    <submittedName>
        <fullName evidence="1">Uncharacterized protein</fullName>
    </submittedName>
</protein>
<evidence type="ECO:0000313" key="1">
    <source>
        <dbReference type="EMBL" id="MYM92533.1"/>
    </source>
</evidence>
<dbReference type="Proteomes" id="UP000447355">
    <property type="component" value="Unassembled WGS sequence"/>
</dbReference>
<dbReference type="AlphaFoldDB" id="A0A845GD36"/>
<proteinExistence type="predicted"/>
<gene>
    <name evidence="1" type="ORF">GTP90_01510</name>
</gene>
<evidence type="ECO:0000313" key="2">
    <source>
        <dbReference type="Proteomes" id="UP000447355"/>
    </source>
</evidence>
<dbReference type="RefSeq" id="WP_161081797.1">
    <property type="nucleotide sequence ID" value="NZ_WWCX01000001.1"/>
</dbReference>
<dbReference type="EMBL" id="WWCX01000001">
    <property type="protein sequence ID" value="MYM92533.1"/>
    <property type="molecule type" value="Genomic_DNA"/>
</dbReference>
<organism evidence="1 2">
    <name type="scientific">Duganella vulcania</name>
    <dbReference type="NCBI Taxonomy" id="2692166"/>
    <lineage>
        <taxon>Bacteria</taxon>
        <taxon>Pseudomonadati</taxon>
        <taxon>Pseudomonadota</taxon>
        <taxon>Betaproteobacteria</taxon>
        <taxon>Burkholderiales</taxon>
        <taxon>Oxalobacteraceae</taxon>
        <taxon>Telluria group</taxon>
        <taxon>Duganella</taxon>
    </lineage>
</organism>
<name>A0A845GD36_9BURK</name>
<comment type="caution">
    <text evidence="1">The sequence shown here is derived from an EMBL/GenBank/DDBJ whole genome shotgun (WGS) entry which is preliminary data.</text>
</comment>
<reference evidence="1" key="1">
    <citation type="submission" date="2019-12" db="EMBL/GenBank/DDBJ databases">
        <title>Novel species isolated from a subtropical stream in China.</title>
        <authorList>
            <person name="Lu H."/>
        </authorList>
    </citation>
    <scope>NUCLEOTIDE SEQUENCE [LARGE SCALE GENOMIC DNA]</scope>
    <source>
        <strain evidence="1">FT81W</strain>
    </source>
</reference>
<accession>A0A845GD36</accession>